<comment type="similarity">
    <text evidence="1">Belongs to the Gfo/Idh/MocA family.</text>
</comment>
<proteinExistence type="inferred from homology"/>
<evidence type="ECO:0000256" key="1">
    <source>
        <dbReference type="ARBA" id="ARBA00010928"/>
    </source>
</evidence>
<dbReference type="AlphaFoldDB" id="A0A543CP99"/>
<dbReference type="Gene3D" id="3.40.50.720">
    <property type="entry name" value="NAD(P)-binding Rossmann-like Domain"/>
    <property type="match status" value="1"/>
</dbReference>
<dbReference type="GO" id="GO:0000166">
    <property type="term" value="F:nucleotide binding"/>
    <property type="evidence" value="ECO:0007669"/>
    <property type="project" value="InterPro"/>
</dbReference>
<reference evidence="5 6" key="1">
    <citation type="submission" date="2019-06" db="EMBL/GenBank/DDBJ databases">
        <title>Sequencing the genomes of 1000 actinobacteria strains.</title>
        <authorList>
            <person name="Klenk H.-P."/>
        </authorList>
    </citation>
    <scope>NUCLEOTIDE SEQUENCE [LARGE SCALE GENOMIC DNA]</scope>
    <source>
        <strain evidence="5 6">DSM 102200</strain>
    </source>
</reference>
<gene>
    <name evidence="5" type="ORF">FB559_4583</name>
</gene>
<dbReference type="EMBL" id="VFOZ01000001">
    <property type="protein sequence ID" value="TQL98932.1"/>
    <property type="molecule type" value="Genomic_DNA"/>
</dbReference>
<dbReference type="Pfam" id="PF01408">
    <property type="entry name" value="GFO_IDH_MocA"/>
    <property type="match status" value="1"/>
</dbReference>
<protein>
    <submittedName>
        <fullName evidence="5">Myo-inositol 2-dehydrogenase</fullName>
    </submittedName>
</protein>
<dbReference type="GO" id="GO:0016491">
    <property type="term" value="F:oxidoreductase activity"/>
    <property type="evidence" value="ECO:0007669"/>
    <property type="project" value="UniProtKB-KW"/>
</dbReference>
<dbReference type="OrthoDB" id="256869at2"/>
<dbReference type="Pfam" id="PF22725">
    <property type="entry name" value="GFO_IDH_MocA_C3"/>
    <property type="match status" value="1"/>
</dbReference>
<comment type="caution">
    <text evidence="5">The sequence shown here is derived from an EMBL/GenBank/DDBJ whole genome shotgun (WGS) entry which is preliminary data.</text>
</comment>
<dbReference type="RefSeq" id="WP_141957479.1">
    <property type="nucleotide sequence ID" value="NZ_VFOZ01000001.1"/>
</dbReference>
<evidence type="ECO:0000259" key="4">
    <source>
        <dbReference type="Pfam" id="PF22725"/>
    </source>
</evidence>
<evidence type="ECO:0000313" key="6">
    <source>
        <dbReference type="Proteomes" id="UP000316096"/>
    </source>
</evidence>
<dbReference type="PANTHER" id="PTHR42840:SF3">
    <property type="entry name" value="BINDING ROSSMANN FOLD OXIDOREDUCTASE, PUTATIVE (AFU_ORTHOLOGUE AFUA_2G10240)-RELATED"/>
    <property type="match status" value="1"/>
</dbReference>
<dbReference type="InterPro" id="IPR036291">
    <property type="entry name" value="NAD(P)-bd_dom_sf"/>
</dbReference>
<dbReference type="SUPFAM" id="SSF51735">
    <property type="entry name" value="NAD(P)-binding Rossmann-fold domains"/>
    <property type="match status" value="1"/>
</dbReference>
<dbReference type="Proteomes" id="UP000316096">
    <property type="component" value="Unassembled WGS sequence"/>
</dbReference>
<dbReference type="SUPFAM" id="SSF55347">
    <property type="entry name" value="Glyceraldehyde-3-phosphate dehydrogenase-like, C-terminal domain"/>
    <property type="match status" value="1"/>
</dbReference>
<feature type="domain" description="GFO/IDH/MocA-like oxidoreductase" evidence="4">
    <location>
        <begin position="135"/>
        <end position="250"/>
    </location>
</feature>
<dbReference type="Gene3D" id="3.30.360.10">
    <property type="entry name" value="Dihydrodipicolinate Reductase, domain 2"/>
    <property type="match status" value="1"/>
</dbReference>
<evidence type="ECO:0000313" key="5">
    <source>
        <dbReference type="EMBL" id="TQL98932.1"/>
    </source>
</evidence>
<evidence type="ECO:0000259" key="3">
    <source>
        <dbReference type="Pfam" id="PF01408"/>
    </source>
</evidence>
<dbReference type="PANTHER" id="PTHR42840">
    <property type="entry name" value="NAD(P)-BINDING ROSSMANN-FOLD SUPERFAMILY PROTEIN-RELATED"/>
    <property type="match status" value="1"/>
</dbReference>
<sequence length="354" mass="38188">MRTKVRVALVGLGRMGRIHAGNLAARCRSAELAVVADADPRQAAAVGAELEVPWTTDLDEVFGDDTVQAVAVATPTATHSDLVIGAARAGKHVFCEKPIALDRPATVRTVETVRTTGVKFQVGFHRRYDPDWVAATGRIHAGEMGEPYLFRTSLRDMKPPPVEFLAGSGGFFVDVTIHDLDTARWMVGEIVEVSSYGSALADPAIRAIGDIDTALVVLRFESGALGVIDNSRAAGYGYECSTEVMGELATTRIDRPQRRHYEWLTPGASTYGLNRDFEDRYPLAYAEEMEAFARCVRDDTAPAVTGLDALAAFDLATAADLSWRTGRAVPVVPERRDGGVVYTFEGQDTAGQGP</sequence>
<accession>A0A543CP99</accession>
<organism evidence="5 6">
    <name type="scientific">Actinoallomurus bryophytorum</name>
    <dbReference type="NCBI Taxonomy" id="1490222"/>
    <lineage>
        <taxon>Bacteria</taxon>
        <taxon>Bacillati</taxon>
        <taxon>Actinomycetota</taxon>
        <taxon>Actinomycetes</taxon>
        <taxon>Streptosporangiales</taxon>
        <taxon>Thermomonosporaceae</taxon>
        <taxon>Actinoallomurus</taxon>
    </lineage>
</organism>
<keyword evidence="2" id="KW-0560">Oxidoreductase</keyword>
<feature type="domain" description="Gfo/Idh/MocA-like oxidoreductase N-terminal" evidence="3">
    <location>
        <begin position="5"/>
        <end position="124"/>
    </location>
</feature>
<name>A0A543CP99_9ACTN</name>
<dbReference type="InterPro" id="IPR000683">
    <property type="entry name" value="Gfo/Idh/MocA-like_OxRdtase_N"/>
</dbReference>
<dbReference type="InterPro" id="IPR055170">
    <property type="entry name" value="GFO_IDH_MocA-like_dom"/>
</dbReference>
<keyword evidence="6" id="KW-1185">Reference proteome</keyword>
<evidence type="ECO:0000256" key="2">
    <source>
        <dbReference type="ARBA" id="ARBA00023002"/>
    </source>
</evidence>